<protein>
    <recommendedName>
        <fullName evidence="3">Leucine-rich repeat-containing N-terminal plant-type domain-containing protein</fullName>
    </recommendedName>
</protein>
<keyword evidence="2" id="KW-1185">Reference proteome</keyword>
<evidence type="ECO:0008006" key="3">
    <source>
        <dbReference type="Google" id="ProtNLM"/>
    </source>
</evidence>
<gene>
    <name evidence="1" type="ORF">V7S43_007295</name>
</gene>
<dbReference type="Gene3D" id="3.80.10.10">
    <property type="entry name" value="Ribonuclease Inhibitor"/>
    <property type="match status" value="1"/>
</dbReference>
<evidence type="ECO:0000313" key="1">
    <source>
        <dbReference type="EMBL" id="KAL3667742.1"/>
    </source>
</evidence>
<evidence type="ECO:0000313" key="2">
    <source>
        <dbReference type="Proteomes" id="UP001632037"/>
    </source>
</evidence>
<organism evidence="1 2">
    <name type="scientific">Phytophthora oleae</name>
    <dbReference type="NCBI Taxonomy" id="2107226"/>
    <lineage>
        <taxon>Eukaryota</taxon>
        <taxon>Sar</taxon>
        <taxon>Stramenopiles</taxon>
        <taxon>Oomycota</taxon>
        <taxon>Peronosporomycetes</taxon>
        <taxon>Peronosporales</taxon>
        <taxon>Peronosporaceae</taxon>
        <taxon>Phytophthora</taxon>
    </lineage>
</organism>
<dbReference type="InterPro" id="IPR032675">
    <property type="entry name" value="LRR_dom_sf"/>
</dbReference>
<proteinExistence type="predicted"/>
<sequence>MYPWFTHQCACSVMEINCYERDIIGLEGEIRDILRSLDPRVLNSLIISHCPELAVPKEIRRFRSLITLELYNTTVVHWPSTASLSLPYMPYLTTIYIVRSRLLGGFPDGLTSDLSPNVVDIEFSATDFGGSVPDDLDTKWPDVVMRYLEYCGLQEFPKPLVHMGLTDLSLAGNNISVVPESLNESSMYVMLDRNPLKKIPEGFEAMSELFYLTVQYTNITTRPQWIQNIEETALNFRARGSPYCNGLLSDNPEAVFAWCMQDDFSNGIFPLALRDEDRSIKET</sequence>
<reference evidence="1 2" key="1">
    <citation type="submission" date="2024-09" db="EMBL/GenBank/DDBJ databases">
        <title>Genome sequencing and assembly of Phytophthora oleae, isolate VK10A, causative agent of rot of olive drupes.</title>
        <authorList>
            <person name="Conti Taguali S."/>
            <person name="Riolo M."/>
            <person name="La Spada F."/>
            <person name="Cacciola S.O."/>
            <person name="Dionisio G."/>
        </authorList>
    </citation>
    <scope>NUCLEOTIDE SEQUENCE [LARGE SCALE GENOMIC DNA]</scope>
    <source>
        <strain evidence="1 2">VK10A</strain>
    </source>
</reference>
<name>A0ABD3FLF8_9STRA</name>
<dbReference type="Proteomes" id="UP001632037">
    <property type="component" value="Unassembled WGS sequence"/>
</dbReference>
<dbReference type="AlphaFoldDB" id="A0ABD3FLF8"/>
<accession>A0ABD3FLF8</accession>
<dbReference type="SUPFAM" id="SSF52058">
    <property type="entry name" value="L domain-like"/>
    <property type="match status" value="1"/>
</dbReference>
<comment type="caution">
    <text evidence="1">The sequence shown here is derived from an EMBL/GenBank/DDBJ whole genome shotgun (WGS) entry which is preliminary data.</text>
</comment>
<dbReference type="EMBL" id="JBIMZQ010000013">
    <property type="protein sequence ID" value="KAL3667742.1"/>
    <property type="molecule type" value="Genomic_DNA"/>
</dbReference>